<keyword evidence="2" id="KW-1133">Transmembrane helix</keyword>
<proteinExistence type="predicted"/>
<keyword evidence="2" id="KW-0472">Membrane</keyword>
<dbReference type="AlphaFoldDB" id="A0A6P9DMN1"/>
<dbReference type="InParanoid" id="A0A6P9DMN1"/>
<dbReference type="GeneID" id="117677450"/>
<sequence>MGGLLTCRQCSKRMESLKDHSFWDICRTCVRKYFWFILVTVIVLTLSIIHYSRAPPDLVGKCPKDQPKLLHNISQVEPEKVILKEQLIKMEKKMQKLKNIMNQTQEKSLQLLEKKKEEADALSKELSGFNQSLVLTRQLLEKEREKAQSLQNQLEKEKEDLRKIQQQRDSCQKRLNTLEEELKSPGSKTREYEGKIAELERQIKQEKQRNQDNFRHEREQYQNRITELHDQIRSQQQEKSSTKNILEDGTIMPWALVIFLLFICCVKCCRQEQ</sequence>
<dbReference type="Proteomes" id="UP001652622">
    <property type="component" value="Unplaced"/>
</dbReference>
<organism evidence="3 4">
    <name type="scientific">Pantherophis guttatus</name>
    <name type="common">Corn snake</name>
    <name type="synonym">Elaphe guttata</name>
    <dbReference type="NCBI Taxonomy" id="94885"/>
    <lineage>
        <taxon>Eukaryota</taxon>
        <taxon>Metazoa</taxon>
        <taxon>Chordata</taxon>
        <taxon>Craniata</taxon>
        <taxon>Vertebrata</taxon>
        <taxon>Euteleostomi</taxon>
        <taxon>Lepidosauria</taxon>
        <taxon>Squamata</taxon>
        <taxon>Bifurcata</taxon>
        <taxon>Unidentata</taxon>
        <taxon>Episquamata</taxon>
        <taxon>Toxicofera</taxon>
        <taxon>Serpentes</taxon>
        <taxon>Colubroidea</taxon>
        <taxon>Colubridae</taxon>
        <taxon>Colubrinae</taxon>
        <taxon>Pantherophis</taxon>
    </lineage>
</organism>
<evidence type="ECO:0000256" key="2">
    <source>
        <dbReference type="SAM" id="Phobius"/>
    </source>
</evidence>
<evidence type="ECO:0000313" key="4">
    <source>
        <dbReference type="RefSeq" id="XP_034293536.1"/>
    </source>
</evidence>
<name>A0A6P9DMN1_PANGU</name>
<keyword evidence="2" id="KW-0812">Transmembrane</keyword>
<dbReference type="RefSeq" id="XP_034293536.1">
    <property type="nucleotide sequence ID" value="XM_034437645.2"/>
</dbReference>
<feature type="transmembrane region" description="Helical" evidence="2">
    <location>
        <begin position="251"/>
        <end position="269"/>
    </location>
</feature>
<feature type="coiled-coil region" evidence="1">
    <location>
        <begin position="80"/>
        <end position="238"/>
    </location>
</feature>
<dbReference type="OMA" id="QRDSCQK"/>
<keyword evidence="1" id="KW-0175">Coiled coil</keyword>
<protein>
    <submittedName>
        <fullName evidence="4">Calponin homology domain-containing protein DDB_G0272472-like</fullName>
    </submittedName>
</protein>
<gene>
    <name evidence="4" type="primary">LOC117677450</name>
</gene>
<dbReference type="KEGG" id="pgut:117677450"/>
<evidence type="ECO:0000256" key="1">
    <source>
        <dbReference type="SAM" id="Coils"/>
    </source>
</evidence>
<reference evidence="4" key="1">
    <citation type="submission" date="2025-08" db="UniProtKB">
        <authorList>
            <consortium name="RefSeq"/>
        </authorList>
    </citation>
    <scope>IDENTIFICATION</scope>
    <source>
        <tissue evidence="4">Blood</tissue>
    </source>
</reference>
<keyword evidence="3" id="KW-1185">Reference proteome</keyword>
<feature type="transmembrane region" description="Helical" evidence="2">
    <location>
        <begin position="33"/>
        <end position="52"/>
    </location>
</feature>
<evidence type="ECO:0000313" key="3">
    <source>
        <dbReference type="Proteomes" id="UP001652622"/>
    </source>
</evidence>
<accession>A0A6P9DMN1</accession>